<dbReference type="EMBL" id="SRLO01000021">
    <property type="protein sequence ID" value="TNN85363.1"/>
    <property type="molecule type" value="Genomic_DNA"/>
</dbReference>
<feature type="transmembrane region" description="Helical" evidence="1">
    <location>
        <begin position="233"/>
        <end position="251"/>
    </location>
</feature>
<accession>A0A4Z2J717</accession>
<proteinExistence type="predicted"/>
<feature type="transmembrane region" description="Helical" evidence="1">
    <location>
        <begin position="12"/>
        <end position="32"/>
    </location>
</feature>
<sequence length="352" mass="38402">MLDESSTARQIWYSLLLGLVLLSQILSLRNWLAIRKPFLQSARCETRGAEGVRCASLELGGLRGLQDEAELLTELLGQSGGQGLVPVPHGRCCSLLEHRQSNTLETRHSLGFIPTHSSNSIKYERIGGGRGEEEEVEDVYRAGKNKSRKKEWSSTCMVSISSSGTVWIVDSVCLAARSSSLGFCRSFDLSSSSSSPGFCTSISPLSIPARQEEDELLRSLEVLLRLIRLHGDVLVVLIVLVLVRSGCLLLVRTGHVWKRRGRQRAAKRVIQRILTKTLTAPNRPDGSPTDLLGSWSFSSPGWSAFSSSSIFSPPSSVSSSPSFCPSSFSSWAMAFSSMSNGFSSEEKEKATV</sequence>
<dbReference type="AlphaFoldDB" id="A0A4Z2J717"/>
<evidence type="ECO:0000313" key="3">
    <source>
        <dbReference type="Proteomes" id="UP000314294"/>
    </source>
</evidence>
<keyword evidence="1" id="KW-0812">Transmembrane</keyword>
<comment type="caution">
    <text evidence="2">The sequence shown here is derived from an EMBL/GenBank/DDBJ whole genome shotgun (WGS) entry which is preliminary data.</text>
</comment>
<evidence type="ECO:0000313" key="2">
    <source>
        <dbReference type="EMBL" id="TNN85363.1"/>
    </source>
</evidence>
<reference evidence="2 3" key="1">
    <citation type="submission" date="2019-03" db="EMBL/GenBank/DDBJ databases">
        <title>First draft genome of Liparis tanakae, snailfish: a comprehensive survey of snailfish specific genes.</title>
        <authorList>
            <person name="Kim W."/>
            <person name="Song I."/>
            <person name="Jeong J.-H."/>
            <person name="Kim D."/>
            <person name="Kim S."/>
            <person name="Ryu S."/>
            <person name="Song J.Y."/>
            <person name="Lee S.K."/>
        </authorList>
    </citation>
    <scope>NUCLEOTIDE SEQUENCE [LARGE SCALE GENOMIC DNA]</scope>
    <source>
        <tissue evidence="2">Muscle</tissue>
    </source>
</reference>
<gene>
    <name evidence="2" type="ORF">EYF80_004385</name>
</gene>
<dbReference type="Proteomes" id="UP000314294">
    <property type="component" value="Unassembled WGS sequence"/>
</dbReference>
<keyword evidence="3" id="KW-1185">Reference proteome</keyword>
<evidence type="ECO:0000256" key="1">
    <source>
        <dbReference type="SAM" id="Phobius"/>
    </source>
</evidence>
<name>A0A4Z2J717_9TELE</name>
<keyword evidence="1" id="KW-0472">Membrane</keyword>
<organism evidence="2 3">
    <name type="scientific">Liparis tanakae</name>
    <name type="common">Tanaka's snailfish</name>
    <dbReference type="NCBI Taxonomy" id="230148"/>
    <lineage>
        <taxon>Eukaryota</taxon>
        <taxon>Metazoa</taxon>
        <taxon>Chordata</taxon>
        <taxon>Craniata</taxon>
        <taxon>Vertebrata</taxon>
        <taxon>Euteleostomi</taxon>
        <taxon>Actinopterygii</taxon>
        <taxon>Neopterygii</taxon>
        <taxon>Teleostei</taxon>
        <taxon>Neoteleostei</taxon>
        <taxon>Acanthomorphata</taxon>
        <taxon>Eupercaria</taxon>
        <taxon>Perciformes</taxon>
        <taxon>Cottioidei</taxon>
        <taxon>Cottales</taxon>
        <taxon>Liparidae</taxon>
        <taxon>Liparis</taxon>
    </lineage>
</organism>
<protein>
    <recommendedName>
        <fullName evidence="4">Transmembrane protein</fullName>
    </recommendedName>
</protein>
<evidence type="ECO:0008006" key="4">
    <source>
        <dbReference type="Google" id="ProtNLM"/>
    </source>
</evidence>
<keyword evidence="1" id="KW-1133">Transmembrane helix</keyword>